<keyword evidence="3" id="KW-1185">Reference proteome</keyword>
<gene>
    <name evidence="2" type="ORF">Shyd_45610</name>
</gene>
<dbReference type="RefSeq" id="WP_190223694.1">
    <property type="nucleotide sequence ID" value="NZ_BNBS01000039.1"/>
</dbReference>
<feature type="transmembrane region" description="Helical" evidence="1">
    <location>
        <begin position="21"/>
        <end position="41"/>
    </location>
</feature>
<name>A0ABQ3PDV3_9ACTN</name>
<evidence type="ECO:0008006" key="4">
    <source>
        <dbReference type="Google" id="ProtNLM"/>
    </source>
</evidence>
<feature type="transmembrane region" description="Helical" evidence="1">
    <location>
        <begin position="72"/>
        <end position="94"/>
    </location>
</feature>
<sequence length="328" mass="35397">MSALSLKGPAWVTVRQYRRTLWLALALALFALAVVAGLRIYTAQEPLPMRDGTWIPGADNHGYPKLRAIMEYVSVVTMVLPGVVAAFVAGPMVAREYESGTYQLSLTQSVSPADWLRSKVTVATGFALLAMLAVMGLFWFGRLGVREGWDYHWGQAGTYTATGVTALAQVLAAVAVGALVGQLVRRTLPAMAAAGLVMGVVTLAFNAYRWSILPLERATGSLGADGPFTPSGDHLYMDSGVLTSSGTPFDQAICWNQINAIPGIDGDPERWEKAQEQCYAEHGVTTQYLDYHPASHFWPTQLIETGIVLALAALAAFAAFRVLRARHP</sequence>
<evidence type="ECO:0000313" key="3">
    <source>
        <dbReference type="Proteomes" id="UP001052739"/>
    </source>
</evidence>
<comment type="caution">
    <text evidence="2">The sequence shown here is derived from an EMBL/GenBank/DDBJ whole genome shotgun (WGS) entry which is preliminary data.</text>
</comment>
<dbReference type="Proteomes" id="UP001052739">
    <property type="component" value="Unassembled WGS sequence"/>
</dbReference>
<feature type="transmembrane region" description="Helical" evidence="1">
    <location>
        <begin position="188"/>
        <end position="208"/>
    </location>
</feature>
<feature type="transmembrane region" description="Helical" evidence="1">
    <location>
        <begin position="160"/>
        <end position="181"/>
    </location>
</feature>
<reference evidence="2" key="1">
    <citation type="submission" date="2024-05" db="EMBL/GenBank/DDBJ databases">
        <title>Whole genome shotgun sequence of Streptomyces hydrogenans NBRC 13475.</title>
        <authorList>
            <person name="Komaki H."/>
            <person name="Tamura T."/>
        </authorList>
    </citation>
    <scope>NUCLEOTIDE SEQUENCE</scope>
    <source>
        <strain evidence="2">NBRC 13475</strain>
    </source>
</reference>
<dbReference type="PANTHER" id="PTHR43471">
    <property type="entry name" value="ABC TRANSPORTER PERMEASE"/>
    <property type="match status" value="1"/>
</dbReference>
<evidence type="ECO:0000256" key="1">
    <source>
        <dbReference type="SAM" id="Phobius"/>
    </source>
</evidence>
<proteinExistence type="predicted"/>
<protein>
    <recommendedName>
        <fullName evidence="4">ABC transporter permease</fullName>
    </recommendedName>
</protein>
<evidence type="ECO:0000313" key="2">
    <source>
        <dbReference type="EMBL" id="GHI23190.1"/>
    </source>
</evidence>
<accession>A0ABQ3PDV3</accession>
<keyword evidence="1" id="KW-1133">Transmembrane helix</keyword>
<keyword evidence="1" id="KW-0812">Transmembrane</keyword>
<keyword evidence="1" id="KW-0472">Membrane</keyword>
<feature type="transmembrane region" description="Helical" evidence="1">
    <location>
        <begin position="302"/>
        <end position="323"/>
    </location>
</feature>
<organism evidence="2 3">
    <name type="scientific">Streptomyces hydrogenans</name>
    <dbReference type="NCBI Taxonomy" id="1873719"/>
    <lineage>
        <taxon>Bacteria</taxon>
        <taxon>Bacillati</taxon>
        <taxon>Actinomycetota</taxon>
        <taxon>Actinomycetes</taxon>
        <taxon>Kitasatosporales</taxon>
        <taxon>Streptomycetaceae</taxon>
        <taxon>Streptomyces</taxon>
    </lineage>
</organism>
<feature type="transmembrane region" description="Helical" evidence="1">
    <location>
        <begin position="120"/>
        <end position="140"/>
    </location>
</feature>
<dbReference type="EMBL" id="BNDW01000035">
    <property type="protein sequence ID" value="GHI23190.1"/>
    <property type="molecule type" value="Genomic_DNA"/>
</dbReference>